<feature type="transmembrane region" description="Helical" evidence="8">
    <location>
        <begin position="26"/>
        <end position="44"/>
    </location>
</feature>
<keyword evidence="6 8" id="KW-0472">Membrane</keyword>
<evidence type="ECO:0000256" key="1">
    <source>
        <dbReference type="ARBA" id="ARBA00004141"/>
    </source>
</evidence>
<accession>A0A1V9XX04</accession>
<evidence type="ECO:0000313" key="10">
    <source>
        <dbReference type="EMBL" id="OQR78025.1"/>
    </source>
</evidence>
<keyword evidence="7 10" id="KW-0407">Ion channel</keyword>
<comment type="caution">
    <text evidence="10">The sequence shown here is derived from an EMBL/GenBank/DDBJ whole genome shotgun (WGS) entry which is preliminary data.</text>
</comment>
<proteinExistence type="predicted"/>
<evidence type="ECO:0000256" key="5">
    <source>
        <dbReference type="ARBA" id="ARBA00023065"/>
    </source>
</evidence>
<evidence type="ECO:0000256" key="2">
    <source>
        <dbReference type="ARBA" id="ARBA00022448"/>
    </source>
</evidence>
<dbReference type="InParanoid" id="A0A1V9XX04"/>
<dbReference type="Pfam" id="PF07885">
    <property type="entry name" value="Ion_trans_2"/>
    <property type="match status" value="1"/>
</dbReference>
<sequence length="285" mass="30912">MLFVASYIFLGALIFSGWEGWRLLDGAYFCFITLSTIGFGDFVPGQSTFGFDPTNNTLQDKDAQAKLIICCLYLILGLAIIAMSFNLVQEETSSQNHHVNNHGTHQQHQQILLAAQQRSPTHAQNVYASAAVAYQQRRASHVSPTRQPLLTPSGTPALSATSLNVPNGIGAVPMMCVPISPVAYGLTPSPVNGAGPDQLLTVVVADERGVRQPHVEVLPENVQSSPVARESIDAPDGTYRTYGSLKLNSQGQAAPNVAVAAKTQRRRSMWSIRRPIKRRPSHPSM</sequence>
<keyword evidence="3 8" id="KW-0812">Transmembrane</keyword>
<keyword evidence="11" id="KW-1185">Reference proteome</keyword>
<evidence type="ECO:0000256" key="3">
    <source>
        <dbReference type="ARBA" id="ARBA00022692"/>
    </source>
</evidence>
<evidence type="ECO:0000256" key="6">
    <source>
        <dbReference type="ARBA" id="ARBA00023136"/>
    </source>
</evidence>
<evidence type="ECO:0000256" key="4">
    <source>
        <dbReference type="ARBA" id="ARBA00022989"/>
    </source>
</evidence>
<gene>
    <name evidence="10" type="ORF">BIW11_02807</name>
</gene>
<feature type="domain" description="Potassium channel" evidence="9">
    <location>
        <begin position="4"/>
        <end position="90"/>
    </location>
</feature>
<evidence type="ECO:0000256" key="8">
    <source>
        <dbReference type="SAM" id="Phobius"/>
    </source>
</evidence>
<dbReference type="GO" id="GO:0015271">
    <property type="term" value="F:outward rectifier potassium channel activity"/>
    <property type="evidence" value="ECO:0007669"/>
    <property type="project" value="TreeGrafter"/>
</dbReference>
<dbReference type="Gene3D" id="1.10.287.70">
    <property type="match status" value="1"/>
</dbReference>
<evidence type="ECO:0000256" key="7">
    <source>
        <dbReference type="ARBA" id="ARBA00023303"/>
    </source>
</evidence>
<dbReference type="InterPro" id="IPR003280">
    <property type="entry name" value="2pore_dom_K_chnl"/>
</dbReference>
<protein>
    <submittedName>
        <fullName evidence="10">Potassium channel subfamily K member 3-like</fullName>
    </submittedName>
</protein>
<dbReference type="OrthoDB" id="297496at2759"/>
<reference evidence="10 11" key="1">
    <citation type="journal article" date="2017" name="Gigascience">
        <title>Draft genome of the honey bee ectoparasitic mite, Tropilaelaps mercedesae, is shaped by the parasitic life history.</title>
        <authorList>
            <person name="Dong X."/>
            <person name="Armstrong S.D."/>
            <person name="Xia D."/>
            <person name="Makepeace B.L."/>
            <person name="Darby A.C."/>
            <person name="Kadowaki T."/>
        </authorList>
    </citation>
    <scope>NUCLEOTIDE SEQUENCE [LARGE SCALE GENOMIC DNA]</scope>
    <source>
        <strain evidence="10">Wuxi-XJTLU</strain>
    </source>
</reference>
<evidence type="ECO:0000259" key="9">
    <source>
        <dbReference type="Pfam" id="PF07885"/>
    </source>
</evidence>
<dbReference type="EMBL" id="MNPL01002731">
    <property type="protein sequence ID" value="OQR78025.1"/>
    <property type="molecule type" value="Genomic_DNA"/>
</dbReference>
<dbReference type="GO" id="GO:0030322">
    <property type="term" value="P:stabilization of membrane potential"/>
    <property type="evidence" value="ECO:0007669"/>
    <property type="project" value="TreeGrafter"/>
</dbReference>
<dbReference type="Proteomes" id="UP000192247">
    <property type="component" value="Unassembled WGS sequence"/>
</dbReference>
<organism evidence="10 11">
    <name type="scientific">Tropilaelaps mercedesae</name>
    <dbReference type="NCBI Taxonomy" id="418985"/>
    <lineage>
        <taxon>Eukaryota</taxon>
        <taxon>Metazoa</taxon>
        <taxon>Ecdysozoa</taxon>
        <taxon>Arthropoda</taxon>
        <taxon>Chelicerata</taxon>
        <taxon>Arachnida</taxon>
        <taxon>Acari</taxon>
        <taxon>Parasitiformes</taxon>
        <taxon>Mesostigmata</taxon>
        <taxon>Gamasina</taxon>
        <taxon>Dermanyssoidea</taxon>
        <taxon>Laelapidae</taxon>
        <taxon>Tropilaelaps</taxon>
    </lineage>
</organism>
<dbReference type="STRING" id="418985.A0A1V9XX04"/>
<dbReference type="InterPro" id="IPR013099">
    <property type="entry name" value="K_chnl_dom"/>
</dbReference>
<dbReference type="GO" id="GO:0022841">
    <property type="term" value="F:potassium ion leak channel activity"/>
    <property type="evidence" value="ECO:0007669"/>
    <property type="project" value="TreeGrafter"/>
</dbReference>
<dbReference type="GO" id="GO:0005886">
    <property type="term" value="C:plasma membrane"/>
    <property type="evidence" value="ECO:0007669"/>
    <property type="project" value="TreeGrafter"/>
</dbReference>
<dbReference type="SUPFAM" id="SSF81324">
    <property type="entry name" value="Voltage-gated potassium channels"/>
    <property type="match status" value="1"/>
</dbReference>
<comment type="subcellular location">
    <subcellularLocation>
        <location evidence="1">Membrane</location>
        <topology evidence="1">Multi-pass membrane protein</topology>
    </subcellularLocation>
</comment>
<keyword evidence="4 8" id="KW-1133">Transmembrane helix</keyword>
<keyword evidence="5" id="KW-0406">Ion transport</keyword>
<dbReference type="PANTHER" id="PTHR11003">
    <property type="entry name" value="POTASSIUM CHANNEL, SUBFAMILY K"/>
    <property type="match status" value="1"/>
</dbReference>
<dbReference type="PANTHER" id="PTHR11003:SF352">
    <property type="entry name" value="BCDNA.GH04802-RELATED"/>
    <property type="match status" value="1"/>
</dbReference>
<feature type="transmembrane region" description="Helical" evidence="8">
    <location>
        <begin position="65"/>
        <end position="88"/>
    </location>
</feature>
<name>A0A1V9XX04_9ACAR</name>
<dbReference type="AlphaFoldDB" id="A0A1V9XX04"/>
<evidence type="ECO:0000313" key="11">
    <source>
        <dbReference type="Proteomes" id="UP000192247"/>
    </source>
</evidence>
<keyword evidence="2" id="KW-0813">Transport</keyword>